<protein>
    <submittedName>
        <fullName evidence="1">Uncharacterized protein</fullName>
    </submittedName>
</protein>
<evidence type="ECO:0000313" key="1">
    <source>
        <dbReference type="EMBL" id="KAF2325633.1"/>
    </source>
</evidence>
<keyword evidence="2" id="KW-1185">Reference proteome</keyword>
<evidence type="ECO:0000313" key="2">
    <source>
        <dbReference type="Proteomes" id="UP000467840"/>
    </source>
</evidence>
<dbReference type="AlphaFoldDB" id="A0A6A6NL71"/>
<organism evidence="1 2">
    <name type="scientific">Hevea brasiliensis</name>
    <name type="common">Para rubber tree</name>
    <name type="synonym">Siphonia brasiliensis</name>
    <dbReference type="NCBI Taxonomy" id="3981"/>
    <lineage>
        <taxon>Eukaryota</taxon>
        <taxon>Viridiplantae</taxon>
        <taxon>Streptophyta</taxon>
        <taxon>Embryophyta</taxon>
        <taxon>Tracheophyta</taxon>
        <taxon>Spermatophyta</taxon>
        <taxon>Magnoliopsida</taxon>
        <taxon>eudicotyledons</taxon>
        <taxon>Gunneridae</taxon>
        <taxon>Pentapetalae</taxon>
        <taxon>rosids</taxon>
        <taxon>fabids</taxon>
        <taxon>Malpighiales</taxon>
        <taxon>Euphorbiaceae</taxon>
        <taxon>Crotonoideae</taxon>
        <taxon>Micrandreae</taxon>
        <taxon>Hevea</taxon>
    </lineage>
</organism>
<comment type="caution">
    <text evidence="1">The sequence shown here is derived from an EMBL/GenBank/DDBJ whole genome shotgun (WGS) entry which is preliminary data.</text>
</comment>
<dbReference type="Proteomes" id="UP000467840">
    <property type="component" value="Chromosome 5"/>
</dbReference>
<sequence>MAKQLTGMYICPRGRREGPEQHTGRRMRLHMPESGTTAGACSDADFDVVGIAMTVLPECSAQGILNISWALSKIDGELLYLSEMDRVAEVTLAKVAEFNSQNVANVAGAFALM</sequence>
<accession>A0A6A6NL71</accession>
<name>A0A6A6NL71_HEVBR</name>
<gene>
    <name evidence="1" type="ORF">GH714_031492</name>
</gene>
<reference evidence="1 2" key="1">
    <citation type="journal article" date="2020" name="Mol. Plant">
        <title>The Chromosome-Based Rubber Tree Genome Provides New Insights into Spurge Genome Evolution and Rubber Biosynthesis.</title>
        <authorList>
            <person name="Liu J."/>
            <person name="Shi C."/>
            <person name="Shi C.C."/>
            <person name="Li W."/>
            <person name="Zhang Q.J."/>
            <person name="Zhang Y."/>
            <person name="Li K."/>
            <person name="Lu H.F."/>
            <person name="Shi C."/>
            <person name="Zhu S.T."/>
            <person name="Xiao Z.Y."/>
            <person name="Nan H."/>
            <person name="Yue Y."/>
            <person name="Zhu X.G."/>
            <person name="Wu Y."/>
            <person name="Hong X.N."/>
            <person name="Fan G.Y."/>
            <person name="Tong Y."/>
            <person name="Zhang D."/>
            <person name="Mao C.L."/>
            <person name="Liu Y.L."/>
            <person name="Hao S.J."/>
            <person name="Liu W.Q."/>
            <person name="Lv M.Q."/>
            <person name="Zhang H.B."/>
            <person name="Liu Y."/>
            <person name="Hu-Tang G.R."/>
            <person name="Wang J.P."/>
            <person name="Wang J.H."/>
            <person name="Sun Y.H."/>
            <person name="Ni S.B."/>
            <person name="Chen W.B."/>
            <person name="Zhang X.C."/>
            <person name="Jiao Y.N."/>
            <person name="Eichler E.E."/>
            <person name="Li G.H."/>
            <person name="Liu X."/>
            <person name="Gao L.Z."/>
        </authorList>
    </citation>
    <scope>NUCLEOTIDE SEQUENCE [LARGE SCALE GENOMIC DNA]</scope>
    <source>
        <strain evidence="2">cv. GT1</strain>
        <tissue evidence="1">Leaf</tissue>
    </source>
</reference>
<proteinExistence type="predicted"/>
<dbReference type="EMBL" id="JAAGAX010000001">
    <property type="protein sequence ID" value="KAF2325633.1"/>
    <property type="molecule type" value="Genomic_DNA"/>
</dbReference>